<evidence type="ECO:0000256" key="5">
    <source>
        <dbReference type="SAM" id="MobiDB-lite"/>
    </source>
</evidence>
<sequence>MGMLTAMYAGVNGLNVHGKALSSVADNIANVNTHGFKSTRVNFGDLMVHALTAGGSVSSNVGTGSRVLNVQNMMTQGSFEGTDIPTDLAINGSGFFEVSNPDAGNNAGFFYTRAGQFTMNAEGYMVNPLGYRLRGYNVDGDGNVVQQPTDLRVRVHQTDAIKTENVELSINLDAEDEDEHKASEPIDPTDTATWNYLTPVRTYDTLGVAHDLMTIYQKIDRDSYPAGGPYPTGENNDVSPSDITGIWKVAVYEQEDGTFDNSNIQSPTTYFLHFDTNGHLVGTTTGLPDSGDSYESKNAFADGLNTLVSERAGEIFNYTAAGADQEFVSSVEVVIDPATWDASGDTFGVGSTTYTYDNFATTSELVGAINGNASTSGIWADLASGGTTITLYGNGDSAVNVTTSSSVTATVTGTSLSEVVDAINNGDTANGTIYVTGATVPAATDLYVNGTTVSVAQGTTMGALATQLETALEGGGGDTWSVKVIGQSIFFEANQVGTAYNVDLSSSNTSSIKGLKGDKAAGGMDTGTDTRVTASVDSDNKFTLSHTSTGLGATVEIGTNTLGTSQNGADFSTWVQNTYANDGESQNTTHNDSKQPITFLWKDETGAGEPQEITFDYKPTGASASASTQSAGASEVLYLFQDGSTRGTLDSLTISDDGVITGNFSNGTLQILGRIFLAGFADAGSLERNGENLWSKTRDSGQPNINNPNQGGMGKVQSRTLEQSNVDLAEQFVKMINYQRAFQANSRTISTTDQMLNELVNLKR</sequence>
<protein>
    <recommendedName>
        <fullName evidence="4">Flagellar hook protein FlgE</fullName>
    </recommendedName>
</protein>
<dbReference type="OrthoDB" id="9804559at2"/>
<dbReference type="InterPro" id="IPR019776">
    <property type="entry name" value="Flagellar_basal_body_rod_CS"/>
</dbReference>
<evidence type="ECO:0000313" key="10">
    <source>
        <dbReference type="Proteomes" id="UP000032233"/>
    </source>
</evidence>
<dbReference type="AlphaFoldDB" id="A0A0D2JCN8"/>
<dbReference type="GO" id="GO:0005829">
    <property type="term" value="C:cytosol"/>
    <property type="evidence" value="ECO:0007669"/>
    <property type="project" value="TreeGrafter"/>
</dbReference>
<dbReference type="PROSITE" id="PS00588">
    <property type="entry name" value="FLAGELLA_BB_ROD"/>
    <property type="match status" value="1"/>
</dbReference>
<dbReference type="InterPro" id="IPR037925">
    <property type="entry name" value="FlgE/F/G-like"/>
</dbReference>
<dbReference type="PANTHER" id="PTHR30435:SF1">
    <property type="entry name" value="FLAGELLAR HOOK PROTEIN FLGE"/>
    <property type="match status" value="1"/>
</dbReference>
<evidence type="ECO:0000256" key="4">
    <source>
        <dbReference type="RuleBase" id="RU362116"/>
    </source>
</evidence>
<evidence type="ECO:0000313" key="9">
    <source>
        <dbReference type="EMBL" id="KIX13506.1"/>
    </source>
</evidence>
<dbReference type="Pfam" id="PF22692">
    <property type="entry name" value="LlgE_F_G_D1"/>
    <property type="match status" value="1"/>
</dbReference>
<evidence type="ECO:0000256" key="2">
    <source>
        <dbReference type="ARBA" id="ARBA00009677"/>
    </source>
</evidence>
<gene>
    <name evidence="9" type="ORF">X474_13555</name>
</gene>
<dbReference type="GO" id="GO:0009424">
    <property type="term" value="C:bacterial-type flagellum hook"/>
    <property type="evidence" value="ECO:0007669"/>
    <property type="project" value="TreeGrafter"/>
</dbReference>
<dbReference type="Proteomes" id="UP000032233">
    <property type="component" value="Unassembled WGS sequence"/>
</dbReference>
<feature type="region of interest" description="Disordered" evidence="5">
    <location>
        <begin position="695"/>
        <end position="715"/>
    </location>
</feature>
<reference evidence="9 10" key="1">
    <citation type="submission" date="2013-11" db="EMBL/GenBank/DDBJ databases">
        <title>Metagenomic analysis of a methanogenic consortium involved in long chain n-alkane degradation.</title>
        <authorList>
            <person name="Davidova I.A."/>
            <person name="Callaghan A.V."/>
            <person name="Wawrik B."/>
            <person name="Pruitt S."/>
            <person name="Marks C."/>
            <person name="Duncan K.E."/>
            <person name="Suflita J.M."/>
        </authorList>
    </citation>
    <scope>NUCLEOTIDE SEQUENCE [LARGE SCALE GENOMIC DNA]</scope>
    <source>
        <strain evidence="9 10">SPR</strain>
    </source>
</reference>
<keyword evidence="3 4" id="KW-0975">Bacterial flagellum</keyword>
<feature type="domain" description="Flagellar basal-body/hook protein C-terminal" evidence="7">
    <location>
        <begin position="718"/>
        <end position="762"/>
    </location>
</feature>
<dbReference type="InterPro" id="IPR001444">
    <property type="entry name" value="Flag_bb_rod_N"/>
</dbReference>
<comment type="subcellular location">
    <subcellularLocation>
        <location evidence="1 4">Bacterial flagellum basal body</location>
    </subcellularLocation>
</comment>
<comment type="caution">
    <text evidence="9">The sequence shown here is derived from an EMBL/GenBank/DDBJ whole genome shotgun (WGS) entry which is preliminary data.</text>
</comment>
<dbReference type="RefSeq" id="WP_044349216.1">
    <property type="nucleotide sequence ID" value="NZ_AZAC01000015.1"/>
</dbReference>
<evidence type="ECO:0000259" key="7">
    <source>
        <dbReference type="Pfam" id="PF06429"/>
    </source>
</evidence>
<dbReference type="InParanoid" id="A0A0D2JCN8"/>
<dbReference type="Pfam" id="PF00460">
    <property type="entry name" value="Flg_bb_rod"/>
    <property type="match status" value="1"/>
</dbReference>
<dbReference type="PANTHER" id="PTHR30435">
    <property type="entry name" value="FLAGELLAR PROTEIN"/>
    <property type="match status" value="1"/>
</dbReference>
<dbReference type="GO" id="GO:0071978">
    <property type="term" value="P:bacterial-type flagellum-dependent swarming motility"/>
    <property type="evidence" value="ECO:0007669"/>
    <property type="project" value="TreeGrafter"/>
</dbReference>
<dbReference type="InterPro" id="IPR020013">
    <property type="entry name" value="Flagellar_FlgE/F/G"/>
</dbReference>
<evidence type="ECO:0000259" key="6">
    <source>
        <dbReference type="Pfam" id="PF00460"/>
    </source>
</evidence>
<name>A0A0D2JCN8_9BACT</name>
<comment type="function">
    <text evidence="4">A flexible structure which links the flagellar filament to the drive apparatus in the basal body.</text>
</comment>
<dbReference type="PATRIC" id="fig|1429043.3.peg.2880"/>
<proteinExistence type="inferred from homology"/>
<organism evidence="9 10">
    <name type="scientific">Dethiosulfatarculus sandiegensis</name>
    <dbReference type="NCBI Taxonomy" id="1429043"/>
    <lineage>
        <taxon>Bacteria</taxon>
        <taxon>Pseudomonadati</taxon>
        <taxon>Thermodesulfobacteriota</taxon>
        <taxon>Desulfarculia</taxon>
        <taxon>Desulfarculales</taxon>
        <taxon>Desulfarculaceae</taxon>
        <taxon>Dethiosulfatarculus</taxon>
    </lineage>
</organism>
<evidence type="ECO:0000259" key="8">
    <source>
        <dbReference type="Pfam" id="PF22692"/>
    </source>
</evidence>
<dbReference type="EMBL" id="AZAC01000015">
    <property type="protein sequence ID" value="KIX13506.1"/>
    <property type="molecule type" value="Genomic_DNA"/>
</dbReference>
<dbReference type="Pfam" id="PF06429">
    <property type="entry name" value="Flg_bbr_C"/>
    <property type="match status" value="1"/>
</dbReference>
<dbReference type="NCBIfam" id="TIGR03506">
    <property type="entry name" value="FlgEFG_subfam"/>
    <property type="match status" value="2"/>
</dbReference>
<dbReference type="FunCoup" id="A0A0D2JCN8">
    <property type="interactions" value="150"/>
</dbReference>
<dbReference type="InterPro" id="IPR053967">
    <property type="entry name" value="LlgE_F_G-like_D1"/>
</dbReference>
<keyword evidence="10" id="KW-1185">Reference proteome</keyword>
<feature type="domain" description="Flagellar basal body rod protein N-terminal" evidence="6">
    <location>
        <begin position="7"/>
        <end position="37"/>
    </location>
</feature>
<dbReference type="STRING" id="1429043.X474_13555"/>
<evidence type="ECO:0000256" key="1">
    <source>
        <dbReference type="ARBA" id="ARBA00004117"/>
    </source>
</evidence>
<dbReference type="GO" id="GO:0009425">
    <property type="term" value="C:bacterial-type flagellum basal body"/>
    <property type="evidence" value="ECO:0007669"/>
    <property type="project" value="UniProtKB-SubCell"/>
</dbReference>
<evidence type="ECO:0000256" key="3">
    <source>
        <dbReference type="ARBA" id="ARBA00023143"/>
    </source>
</evidence>
<accession>A0A0D2JCN8</accession>
<comment type="similarity">
    <text evidence="2 4">Belongs to the flagella basal body rod proteins family.</text>
</comment>
<dbReference type="SUPFAM" id="SSF117143">
    <property type="entry name" value="Flagellar hook protein flgE"/>
    <property type="match status" value="1"/>
</dbReference>
<feature type="domain" description="Flagellar hook protein FlgE/F/G-like D1" evidence="8">
    <location>
        <begin position="89"/>
        <end position="144"/>
    </location>
</feature>
<dbReference type="InterPro" id="IPR010930">
    <property type="entry name" value="Flg_bb/hook_C_dom"/>
</dbReference>
<feature type="compositionally biased region" description="Low complexity" evidence="5">
    <location>
        <begin position="701"/>
        <end position="710"/>
    </location>
</feature>